<dbReference type="GO" id="GO:0005524">
    <property type="term" value="F:ATP binding"/>
    <property type="evidence" value="ECO:0007669"/>
    <property type="project" value="UniProtKB-KW"/>
</dbReference>
<dbReference type="GeneTree" id="ENSGT01000000214434"/>
<evidence type="ECO:0000256" key="13">
    <source>
        <dbReference type="ARBA" id="ARBA00047192"/>
    </source>
</evidence>
<dbReference type="CDD" id="cd07793">
    <property type="entry name" value="ASKHA_NBD_FGGY_GK5-like"/>
    <property type="match status" value="1"/>
</dbReference>
<name>A0A674NAS8_TAKRU</name>
<evidence type="ECO:0000259" key="16">
    <source>
        <dbReference type="Pfam" id="PF02782"/>
    </source>
</evidence>
<dbReference type="PANTHER" id="PTHR10196:SF68">
    <property type="entry name" value="GLYCEROL KINASE 5-RELATED"/>
    <property type="match status" value="1"/>
</dbReference>
<dbReference type="PIRSF" id="PIRSF000538">
    <property type="entry name" value="GlpK"/>
    <property type="match status" value="1"/>
</dbReference>
<dbReference type="InterPro" id="IPR037444">
    <property type="entry name" value="GK5"/>
</dbReference>
<comment type="pathway">
    <text evidence="2">Polyol metabolism; glycerol degradation via glycerol kinase pathway; sn-glycerol 3-phosphate from glycerol: step 1/1.</text>
</comment>
<evidence type="ECO:0000256" key="5">
    <source>
        <dbReference type="ARBA" id="ARBA00022490"/>
    </source>
</evidence>
<dbReference type="GO" id="GO:0005739">
    <property type="term" value="C:mitochondrion"/>
    <property type="evidence" value="ECO:0007669"/>
    <property type="project" value="TreeGrafter"/>
</dbReference>
<keyword evidence="18" id="KW-1185">Reference proteome</keyword>
<evidence type="ECO:0000256" key="11">
    <source>
        <dbReference type="ARBA" id="ARBA00033026"/>
    </source>
</evidence>
<dbReference type="InterPro" id="IPR018485">
    <property type="entry name" value="FGGY_C"/>
</dbReference>
<dbReference type="FunFam" id="3.30.420.40:FF:000104">
    <property type="entry name" value="putative glycerol kinase 5"/>
    <property type="match status" value="1"/>
</dbReference>
<evidence type="ECO:0000256" key="2">
    <source>
        <dbReference type="ARBA" id="ARBA00005190"/>
    </source>
</evidence>
<proteinExistence type="inferred from homology"/>
<evidence type="ECO:0000256" key="1">
    <source>
        <dbReference type="ARBA" id="ARBA00004496"/>
    </source>
</evidence>
<dbReference type="GO" id="GO:0006641">
    <property type="term" value="P:triglyceride metabolic process"/>
    <property type="evidence" value="ECO:0007669"/>
    <property type="project" value="TreeGrafter"/>
</dbReference>
<evidence type="ECO:0000256" key="6">
    <source>
        <dbReference type="ARBA" id="ARBA00022679"/>
    </source>
</evidence>
<reference evidence="17" key="3">
    <citation type="submission" date="2025-09" db="UniProtKB">
        <authorList>
            <consortium name="Ensembl"/>
        </authorList>
    </citation>
    <scope>IDENTIFICATION</scope>
</reference>
<evidence type="ECO:0000256" key="8">
    <source>
        <dbReference type="ARBA" id="ARBA00022777"/>
    </source>
</evidence>
<dbReference type="Pfam" id="PF02782">
    <property type="entry name" value="FGGY_C"/>
    <property type="match status" value="1"/>
</dbReference>
<dbReference type="InterPro" id="IPR000577">
    <property type="entry name" value="Carb_kinase_FGGY"/>
</dbReference>
<feature type="domain" description="Carbohydrate kinase FGGY C-terminal" evidence="16">
    <location>
        <begin position="266"/>
        <end position="451"/>
    </location>
</feature>
<reference evidence="17" key="2">
    <citation type="submission" date="2025-08" db="UniProtKB">
        <authorList>
            <consortium name="Ensembl"/>
        </authorList>
    </citation>
    <scope>IDENTIFICATION</scope>
</reference>
<evidence type="ECO:0000313" key="17">
    <source>
        <dbReference type="Ensembl" id="ENSTRUP00000070300.1"/>
    </source>
</evidence>
<comment type="similarity">
    <text evidence="3 14">Belongs to the FGGY kinase family.</text>
</comment>
<evidence type="ECO:0000256" key="3">
    <source>
        <dbReference type="ARBA" id="ARBA00009156"/>
    </source>
</evidence>
<dbReference type="GO" id="GO:0019563">
    <property type="term" value="P:glycerol catabolic process"/>
    <property type="evidence" value="ECO:0007669"/>
    <property type="project" value="UniProtKB-UniPathway"/>
</dbReference>
<evidence type="ECO:0000259" key="15">
    <source>
        <dbReference type="Pfam" id="PF00370"/>
    </source>
</evidence>
<sequence length="511" mass="56939">MTEKETVSELTQMGSHKNGFRKEGFILSVDIGTTSIRCHVYDKVASIRGSCTTKVEILYPQVGYVEMNPDAIWNGFIRVVKGAVQDAGIQMHQIEALGISTQRGTFTTWDRKTGVPFHNLISWQDQRAAELVKAWNRSCTLKVIHGVMKLVYFLSRQKRCLAASLIVFSTQHVTMRLIWVLTHYKQAVSEGNCFFGTIDTWLLFKLTKGFISTFNDLSTGIFDSYQMCWSQLLCSMVSLPLSIFPKMADQQAAMFGECCFNPGDVKITMGTGTFMDINTGCKPHTSVAGLYPLVGWKIGSEVVYLAEGNAADTGTAINWAQKLELFTDVQDTSAMAYSVPDSDGVCFVPSFSGLQAPLNDPKACASFMGLKPTTTKCHLVRAILESVSFRNMQLYDTMHRETNIPITKIRVDGGVSANNFVMQLTADLFGRKLSRMQHHEMSCLGAAFVAGLGVGFWRSREELKKLHSTDDVFVPRGSPKAGARIPNGEYIPVFQSWERALRRSMNWYGKT</sequence>
<dbReference type="FunFam" id="3.30.420.40:FF:000102">
    <property type="entry name" value="Putative glycerol kinase 5"/>
    <property type="match status" value="1"/>
</dbReference>
<dbReference type="Proteomes" id="UP000005226">
    <property type="component" value="Chromosome 22"/>
</dbReference>
<evidence type="ECO:0000256" key="7">
    <source>
        <dbReference type="ARBA" id="ARBA00022741"/>
    </source>
</evidence>
<dbReference type="InterPro" id="IPR043129">
    <property type="entry name" value="ATPase_NBD"/>
</dbReference>
<evidence type="ECO:0000313" key="18">
    <source>
        <dbReference type="Proteomes" id="UP000005226"/>
    </source>
</evidence>
<evidence type="ECO:0000256" key="14">
    <source>
        <dbReference type="RuleBase" id="RU003733"/>
    </source>
</evidence>
<keyword evidence="6 14" id="KW-0808">Transferase</keyword>
<dbReference type="GO" id="GO:0046167">
    <property type="term" value="P:glycerol-3-phosphate biosynthetic process"/>
    <property type="evidence" value="ECO:0007669"/>
    <property type="project" value="TreeGrafter"/>
</dbReference>
<evidence type="ECO:0000256" key="4">
    <source>
        <dbReference type="ARBA" id="ARBA00012099"/>
    </source>
</evidence>
<dbReference type="InterPro" id="IPR018483">
    <property type="entry name" value="Carb_kinase_FGGY_CS"/>
</dbReference>
<keyword evidence="7" id="KW-0547">Nucleotide-binding</keyword>
<evidence type="ECO:0000256" key="12">
    <source>
        <dbReference type="ARBA" id="ARBA00045165"/>
    </source>
</evidence>
<dbReference type="PROSITE" id="PS00445">
    <property type="entry name" value="FGGY_KINASES_2"/>
    <property type="match status" value="1"/>
</dbReference>
<keyword evidence="8 14" id="KW-0418">Kinase</keyword>
<comment type="subcellular location">
    <subcellularLocation>
        <location evidence="1">Cytoplasm</location>
    </subcellularLocation>
</comment>
<comment type="function">
    <text evidence="12">Skin-specific kinase that plays a key role in glycerol metabolism, catalyzing its phosphorylation to produce sn-glycerol 3-phosphate. Involved in skin-specific regulation of sterol regulatory element-binding protein (SREBP) processing and lipid biosynthesis.</text>
</comment>
<keyword evidence="5" id="KW-0963">Cytoplasm</keyword>
<dbReference type="UniPathway" id="UPA00618">
    <property type="reaction ID" value="UER00672"/>
</dbReference>
<evidence type="ECO:0000256" key="9">
    <source>
        <dbReference type="ARBA" id="ARBA00022798"/>
    </source>
</evidence>
<dbReference type="Pfam" id="PF00370">
    <property type="entry name" value="FGGY_N"/>
    <property type="match status" value="1"/>
</dbReference>
<dbReference type="PANTHER" id="PTHR10196">
    <property type="entry name" value="SUGAR KINASE"/>
    <property type="match status" value="1"/>
</dbReference>
<dbReference type="AlphaFoldDB" id="A0A674NAS8"/>
<accession>A0A674NAS8</accession>
<keyword evidence="9" id="KW-0319">Glycerol metabolism</keyword>
<dbReference type="SUPFAM" id="SSF53067">
    <property type="entry name" value="Actin-like ATPase domain"/>
    <property type="match status" value="2"/>
</dbReference>
<dbReference type="EC" id="2.7.1.30" evidence="4"/>
<dbReference type="Ensembl" id="ENSTRUT00000064579.1">
    <property type="protein sequence ID" value="ENSTRUP00000070300.1"/>
    <property type="gene ID" value="ENSTRUG00000000812.3"/>
</dbReference>
<feature type="domain" description="Carbohydrate kinase FGGY N-terminal" evidence="15">
    <location>
        <begin position="26"/>
        <end position="251"/>
    </location>
</feature>
<gene>
    <name evidence="17" type="primary">gk5</name>
</gene>
<organism evidence="17 18">
    <name type="scientific">Takifugu rubripes</name>
    <name type="common">Japanese pufferfish</name>
    <name type="synonym">Fugu rubripes</name>
    <dbReference type="NCBI Taxonomy" id="31033"/>
    <lineage>
        <taxon>Eukaryota</taxon>
        <taxon>Metazoa</taxon>
        <taxon>Chordata</taxon>
        <taxon>Craniata</taxon>
        <taxon>Vertebrata</taxon>
        <taxon>Euteleostomi</taxon>
        <taxon>Actinopterygii</taxon>
        <taxon>Neopterygii</taxon>
        <taxon>Teleostei</taxon>
        <taxon>Neoteleostei</taxon>
        <taxon>Acanthomorphata</taxon>
        <taxon>Eupercaria</taxon>
        <taxon>Tetraodontiformes</taxon>
        <taxon>Tetradontoidea</taxon>
        <taxon>Tetraodontidae</taxon>
        <taxon>Takifugu</taxon>
    </lineage>
</organism>
<dbReference type="InterPro" id="IPR018484">
    <property type="entry name" value="FGGY_N"/>
</dbReference>
<evidence type="ECO:0000256" key="10">
    <source>
        <dbReference type="ARBA" id="ARBA00022840"/>
    </source>
</evidence>
<keyword evidence="10" id="KW-0067">ATP-binding</keyword>
<dbReference type="Gene3D" id="3.30.420.40">
    <property type="match status" value="2"/>
</dbReference>
<reference evidence="17 18" key="1">
    <citation type="journal article" date="2011" name="Genome Biol. Evol.">
        <title>Integration of the genetic map and genome assembly of fugu facilitates insights into distinct features of genome evolution in teleosts and mammals.</title>
        <authorList>
            <person name="Kai W."/>
            <person name="Kikuchi K."/>
            <person name="Tohari S."/>
            <person name="Chew A.K."/>
            <person name="Tay A."/>
            <person name="Fujiwara A."/>
            <person name="Hosoya S."/>
            <person name="Suetake H."/>
            <person name="Naruse K."/>
            <person name="Brenner S."/>
            <person name="Suzuki Y."/>
            <person name="Venkatesh B."/>
        </authorList>
    </citation>
    <scope>NUCLEOTIDE SEQUENCE [LARGE SCALE GENOMIC DNA]</scope>
</reference>
<dbReference type="GO" id="GO:0004370">
    <property type="term" value="F:glycerol kinase activity"/>
    <property type="evidence" value="ECO:0007669"/>
    <property type="project" value="UniProtKB-EC"/>
</dbReference>
<protein>
    <recommendedName>
        <fullName evidence="13">Glycerol kinase 5</fullName>
        <ecNumber evidence="4">2.7.1.30</ecNumber>
    </recommendedName>
    <alternativeName>
        <fullName evidence="11">ATP:glycerol 3-phosphotransferase 5</fullName>
    </alternativeName>
</protein>